<proteinExistence type="predicted"/>
<evidence type="ECO:0000259" key="1">
    <source>
        <dbReference type="Pfam" id="PF08279"/>
    </source>
</evidence>
<accession>A0A6N8DJ88</accession>
<dbReference type="InterPro" id="IPR013196">
    <property type="entry name" value="HTH_11"/>
</dbReference>
<feature type="domain" description="WYL" evidence="2">
    <location>
        <begin position="134"/>
        <end position="199"/>
    </location>
</feature>
<reference evidence="3 4" key="1">
    <citation type="submission" date="2019-11" db="EMBL/GenBank/DDBJ databases">
        <title>Whole-genome sequence of a Rhodoblastus acidophilus DSM 142.</title>
        <authorList>
            <person name="Kyndt J.A."/>
            <person name="Meyer T.E."/>
        </authorList>
    </citation>
    <scope>NUCLEOTIDE SEQUENCE [LARGE SCALE GENOMIC DNA]</scope>
    <source>
        <strain evidence="3 4">DSM 142</strain>
    </source>
</reference>
<dbReference type="PROSITE" id="PS52050">
    <property type="entry name" value="WYL"/>
    <property type="match status" value="1"/>
</dbReference>
<protein>
    <submittedName>
        <fullName evidence="3">HTH domain-containing protein</fullName>
    </submittedName>
</protein>
<dbReference type="InterPro" id="IPR036390">
    <property type="entry name" value="WH_DNA-bd_sf"/>
</dbReference>
<evidence type="ECO:0000313" key="3">
    <source>
        <dbReference type="EMBL" id="MTV30469.1"/>
    </source>
</evidence>
<dbReference type="SUPFAM" id="SSF46785">
    <property type="entry name" value="Winged helix' DNA-binding domain"/>
    <property type="match status" value="1"/>
</dbReference>
<dbReference type="RefSeq" id="WP_155445122.1">
    <property type="nucleotide sequence ID" value="NZ_JAOQNR010000003.1"/>
</dbReference>
<dbReference type="Gene3D" id="1.10.10.10">
    <property type="entry name" value="Winged helix-like DNA-binding domain superfamily/Winged helix DNA-binding domain"/>
    <property type="match status" value="1"/>
</dbReference>
<dbReference type="InterPro" id="IPR026881">
    <property type="entry name" value="WYL_dom"/>
</dbReference>
<dbReference type="InterPro" id="IPR036388">
    <property type="entry name" value="WH-like_DNA-bd_sf"/>
</dbReference>
<evidence type="ECO:0000259" key="2">
    <source>
        <dbReference type="Pfam" id="PF13280"/>
    </source>
</evidence>
<dbReference type="Pfam" id="PF08279">
    <property type="entry name" value="HTH_11"/>
    <property type="match status" value="1"/>
</dbReference>
<dbReference type="Pfam" id="PF13280">
    <property type="entry name" value="WYL"/>
    <property type="match status" value="1"/>
</dbReference>
<dbReference type="PANTHER" id="PTHR34580">
    <property type="match status" value="1"/>
</dbReference>
<name>A0A6N8DJ88_RHOAC</name>
<gene>
    <name evidence="3" type="ORF">GJ654_05620</name>
</gene>
<dbReference type="PANTHER" id="PTHR34580:SF3">
    <property type="entry name" value="PROTEIN PAFB"/>
    <property type="match status" value="1"/>
</dbReference>
<dbReference type="InterPro" id="IPR051534">
    <property type="entry name" value="CBASS_pafABC_assoc_protein"/>
</dbReference>
<feature type="domain" description="Helix-turn-helix type 11" evidence="1">
    <location>
        <begin position="6"/>
        <end position="59"/>
    </location>
</feature>
<dbReference type="OrthoDB" id="9807255at2"/>
<comment type="caution">
    <text evidence="3">The sequence shown here is derived from an EMBL/GenBank/DDBJ whole genome shotgun (WGS) entry which is preliminary data.</text>
</comment>
<dbReference type="EMBL" id="WNKS01000003">
    <property type="protein sequence ID" value="MTV30469.1"/>
    <property type="molecule type" value="Genomic_DNA"/>
</dbReference>
<evidence type="ECO:0000313" key="4">
    <source>
        <dbReference type="Proteomes" id="UP000439113"/>
    </source>
</evidence>
<dbReference type="Proteomes" id="UP000439113">
    <property type="component" value="Unassembled WGS sequence"/>
</dbReference>
<sequence>MSRSARLLRLLQILRGYRHPVSGRALADETGVSLRTLYRDIQALCAQGAPIEGEAGLGFILRPGFLLPPLMLDHGEAEALTLGLRWVAAQGDPALARAAREALAKISAVLPERLAELTDDSGLLAPPTRHRDDLSDLRRAMREERVALISYVDAEGVATERRIWPIALAFFDHRRVLAAWCELRGDFRHFRLDRLRGWRTLEERYPRRRRVLMREWRAREGISPAMGPTLLTETDAGAR</sequence>
<dbReference type="AlphaFoldDB" id="A0A6N8DJ88"/>
<organism evidence="3 4">
    <name type="scientific">Rhodoblastus acidophilus</name>
    <name type="common">Rhodopseudomonas acidophila</name>
    <dbReference type="NCBI Taxonomy" id="1074"/>
    <lineage>
        <taxon>Bacteria</taxon>
        <taxon>Pseudomonadati</taxon>
        <taxon>Pseudomonadota</taxon>
        <taxon>Alphaproteobacteria</taxon>
        <taxon>Hyphomicrobiales</taxon>
        <taxon>Rhodoblastaceae</taxon>
        <taxon>Rhodoblastus</taxon>
    </lineage>
</organism>